<evidence type="ECO:0000256" key="2">
    <source>
        <dbReference type="SAM" id="Phobius"/>
    </source>
</evidence>
<dbReference type="Pfam" id="PF01551">
    <property type="entry name" value="Peptidase_M23"/>
    <property type="match status" value="1"/>
</dbReference>
<dbReference type="SUPFAM" id="SSF53955">
    <property type="entry name" value="Lysozyme-like"/>
    <property type="match status" value="1"/>
</dbReference>
<proteinExistence type="predicted"/>
<keyword evidence="5" id="KW-1185">Reference proteome</keyword>
<keyword evidence="2" id="KW-0472">Membrane</keyword>
<gene>
    <name evidence="4" type="ORF">C5750_23975</name>
</gene>
<accession>A0A2S9JAS5</accession>
<feature type="transmembrane region" description="Helical" evidence="2">
    <location>
        <begin position="32"/>
        <end position="49"/>
    </location>
</feature>
<dbReference type="InterPro" id="IPR050570">
    <property type="entry name" value="Cell_wall_metabolism_enzyme"/>
</dbReference>
<sequence length="760" mass="81175">MRGDELHTIRADFKQAKTVARQRRNRRRLRQGVALAACAAMAAGAFVYLSKFSGTPNDLTNQTLVIPEGEVQSAGKEGEFELSATDDRRDALLLQSVNNEKPRPQKSEIRFQRNTSGSEINGPIYFVADTMLSGSVRLMTALPATPQDFALMQTAAATSPSPQVAQQNPAQPILPADASPSDAGWEGKISPGETAQIEASSPGSSSNIEIIDEKRRLPQNQQFVVRLLAERSVKDVLQDGDTTPAETAKAAESVAKHLNIQMLRPGYLAVWRTAVVDAQSGTTAPVQISLYGSEGLIGSVARADDGSYLKIDDPWKDESWNDLTHGGEGAKLDQNFRIMDGIYSAGIRNEVPVNVITETIMRMSRLYDLGKFISPEDKISLLYSETPRDGTNESGRVLYVSVRRGDETLKCYLLRPERGGDYACMTEDDTTSGLGGAEGFVLPVKGVFRSGFGPRVHPILGSVKFHEGVDWSAPAGTPVYASFDGTISFAGTNGSFGNFIKISHAGARETHYAHLQGFANGIVAGKAVKAGQVIGFVGSTGLSTGPHLHFELMANGGLVDPLGYGYSEIGLDGEAEKLVQRIIHVESGGNPNAANPLSSASGLGQFINSTWLRMMSAYRADLVSKMSVSELLALKSDPTLATEMVMNLANENEATLKASGIAGTAGNLYLAHFLGGGGAVSVLSASPDTQLSSLLDVSVFDANPFLYGKTAGWITDWSSRKMSGQGGTQVSPVYREARIKAARFRAYSAAVDAILARLPG</sequence>
<dbReference type="InterPro" id="IPR011055">
    <property type="entry name" value="Dup_hybrid_motif"/>
</dbReference>
<feature type="domain" description="M23ase beta-sheet core" evidence="3">
    <location>
        <begin position="464"/>
        <end position="561"/>
    </location>
</feature>
<dbReference type="AlphaFoldDB" id="A0A2S9JAS5"/>
<dbReference type="Gene3D" id="1.10.530.10">
    <property type="match status" value="1"/>
</dbReference>
<dbReference type="OrthoDB" id="9805070at2"/>
<evidence type="ECO:0000313" key="5">
    <source>
        <dbReference type="Proteomes" id="UP000238563"/>
    </source>
</evidence>
<evidence type="ECO:0000256" key="1">
    <source>
        <dbReference type="SAM" id="MobiDB-lite"/>
    </source>
</evidence>
<feature type="compositionally biased region" description="Polar residues" evidence="1">
    <location>
        <begin position="156"/>
        <end position="170"/>
    </location>
</feature>
<dbReference type="Proteomes" id="UP000238563">
    <property type="component" value="Unassembled WGS sequence"/>
</dbReference>
<evidence type="ECO:0000313" key="4">
    <source>
        <dbReference type="EMBL" id="PRD49887.1"/>
    </source>
</evidence>
<reference evidence="4 5" key="1">
    <citation type="submission" date="2018-02" db="EMBL/GenBank/DDBJ databases">
        <title>The draft genome of Phyllobacterium myrsinacearum DSM5892.</title>
        <authorList>
            <person name="Li L."/>
            <person name="Liu L."/>
            <person name="Zhang X."/>
            <person name="Wang T."/>
        </authorList>
    </citation>
    <scope>NUCLEOTIDE SEQUENCE [LARGE SCALE GENOMIC DNA]</scope>
    <source>
        <strain evidence="4 5">DSM 5892</strain>
    </source>
</reference>
<dbReference type="Gene3D" id="3.10.450.350">
    <property type="match status" value="1"/>
</dbReference>
<protein>
    <recommendedName>
        <fullName evidence="3">M23ase beta-sheet core domain-containing protein</fullName>
    </recommendedName>
</protein>
<dbReference type="PANTHER" id="PTHR21666:SF270">
    <property type="entry name" value="MUREIN HYDROLASE ACTIVATOR ENVC"/>
    <property type="match status" value="1"/>
</dbReference>
<feature type="region of interest" description="Disordered" evidence="1">
    <location>
        <begin position="156"/>
        <end position="189"/>
    </location>
</feature>
<organism evidence="4 5">
    <name type="scientific">Phyllobacterium myrsinacearum</name>
    <dbReference type="NCBI Taxonomy" id="28101"/>
    <lineage>
        <taxon>Bacteria</taxon>
        <taxon>Pseudomonadati</taxon>
        <taxon>Pseudomonadota</taxon>
        <taxon>Alphaproteobacteria</taxon>
        <taxon>Hyphomicrobiales</taxon>
        <taxon>Phyllobacteriaceae</taxon>
        <taxon>Phyllobacterium</taxon>
    </lineage>
</organism>
<dbReference type="InterPro" id="IPR016047">
    <property type="entry name" value="M23ase_b-sheet_dom"/>
</dbReference>
<dbReference type="PANTHER" id="PTHR21666">
    <property type="entry name" value="PEPTIDASE-RELATED"/>
    <property type="match status" value="1"/>
</dbReference>
<keyword evidence="2" id="KW-1133">Transmembrane helix</keyword>
<keyword evidence="2" id="KW-0812">Transmembrane</keyword>
<dbReference type="CDD" id="cd12797">
    <property type="entry name" value="M23_peptidase"/>
    <property type="match status" value="1"/>
</dbReference>
<comment type="caution">
    <text evidence="4">The sequence shown here is derived from an EMBL/GenBank/DDBJ whole genome shotgun (WGS) entry which is preliminary data.</text>
</comment>
<evidence type="ECO:0000259" key="3">
    <source>
        <dbReference type="Pfam" id="PF01551"/>
    </source>
</evidence>
<dbReference type="SUPFAM" id="SSF51261">
    <property type="entry name" value="Duplicated hybrid motif"/>
    <property type="match status" value="1"/>
</dbReference>
<dbReference type="InterPro" id="IPR023346">
    <property type="entry name" value="Lysozyme-like_dom_sf"/>
</dbReference>
<dbReference type="EMBL" id="PVBT01000009">
    <property type="protein sequence ID" value="PRD49887.1"/>
    <property type="molecule type" value="Genomic_DNA"/>
</dbReference>
<name>A0A2S9JAS5_9HYPH</name>
<dbReference type="Gene3D" id="2.70.70.10">
    <property type="entry name" value="Glucose Permease (Domain IIA)"/>
    <property type="match status" value="1"/>
</dbReference>
<dbReference type="GO" id="GO:0004222">
    <property type="term" value="F:metalloendopeptidase activity"/>
    <property type="evidence" value="ECO:0007669"/>
    <property type="project" value="TreeGrafter"/>
</dbReference>